<proteinExistence type="predicted"/>
<evidence type="ECO:0000313" key="3">
    <source>
        <dbReference type="RefSeq" id="XP_032344095.1"/>
    </source>
</evidence>
<feature type="compositionally biased region" description="Basic and acidic residues" evidence="1">
    <location>
        <begin position="122"/>
        <end position="140"/>
    </location>
</feature>
<feature type="compositionally biased region" description="Low complexity" evidence="1">
    <location>
        <begin position="233"/>
        <end position="263"/>
    </location>
</feature>
<evidence type="ECO:0000313" key="2">
    <source>
        <dbReference type="Proteomes" id="UP000694856"/>
    </source>
</evidence>
<feature type="region of interest" description="Disordered" evidence="1">
    <location>
        <begin position="21"/>
        <end position="149"/>
    </location>
</feature>
<reference evidence="3" key="1">
    <citation type="submission" date="2025-08" db="UniProtKB">
        <authorList>
            <consortium name="RefSeq"/>
        </authorList>
    </citation>
    <scope>IDENTIFICATION</scope>
    <source>
        <tissue evidence="3">Ear skin</tissue>
    </source>
</reference>
<feature type="compositionally biased region" description="Basic and acidic residues" evidence="1">
    <location>
        <begin position="193"/>
        <end position="202"/>
    </location>
</feature>
<evidence type="ECO:0000256" key="1">
    <source>
        <dbReference type="SAM" id="MobiDB-lite"/>
    </source>
</evidence>
<protein>
    <submittedName>
        <fullName evidence="3">Collagen alpha-1(I) chain-like</fullName>
    </submittedName>
</protein>
<dbReference type="RefSeq" id="XP_032344095.1">
    <property type="nucleotide sequence ID" value="XM_032488204.1"/>
</dbReference>
<feature type="compositionally biased region" description="Low complexity" evidence="1">
    <location>
        <begin position="386"/>
        <end position="397"/>
    </location>
</feature>
<feature type="compositionally biased region" description="Basic and acidic residues" evidence="1">
    <location>
        <begin position="406"/>
        <end position="416"/>
    </location>
</feature>
<dbReference type="GeneID" id="116666104"/>
<feature type="compositionally biased region" description="Low complexity" evidence="1">
    <location>
        <begin position="88"/>
        <end position="106"/>
    </location>
</feature>
<dbReference type="AlphaFoldDB" id="A0A8B8TPY8"/>
<dbReference type="Proteomes" id="UP000694856">
    <property type="component" value="Chromosome 9"/>
</dbReference>
<name>A0A8B8TPY8_CAMFR</name>
<feature type="region of interest" description="Disordered" evidence="1">
    <location>
        <begin position="179"/>
        <end position="446"/>
    </location>
</feature>
<feature type="compositionally biased region" description="Basic and acidic residues" evidence="1">
    <location>
        <begin position="40"/>
        <end position="64"/>
    </location>
</feature>
<sequence>MEKPTKPAIVPRLTRPLFREDVLKTGSEPSGTHVGACAWHPRECPPRALIKRPDPEGRARDKAGGSDPAQSAAEPGQQSGPAWPSGRGLQTVVVGQQWVWGRQGTQNEKEPPESPFTGDCPEIERPTRTRREAPGCRSREGAPQGAGAPLCGAPTAHLALPSLAPSAGAVDCPPLPEPLRAPVRKACGGAGRRPRDGFRPEARSPASPHLRASSGQRGGPGARTGCRERRPARLLLAAPRCASGGAEAARSPGAGSRGAGARAPPGPAGWDVPFAGGPRRLARLPGASAADRGRLPAKSASGPPRSGGSCALPPEDARGDPEAAQADGLAGPRRRQLAEGVRLPRGTRAASRAEGRAETGPALPRADEAASPAAQTPLSAGAALSPGPRGAAATPSPGAAPGPPGERPDSRPHQAKQEQGFGCLSSVWRRESGGEPASSPSQLPGPAGVSDLWPLRLQSSHVLALRPLLPSQLPLTTTEGKVLLVRTRVTRLGPCE</sequence>
<keyword evidence="2" id="KW-1185">Reference proteome</keyword>
<organism evidence="2 3">
    <name type="scientific">Camelus ferus</name>
    <name type="common">Wild bactrian camel</name>
    <name type="synonym">Camelus bactrianus ferus</name>
    <dbReference type="NCBI Taxonomy" id="419612"/>
    <lineage>
        <taxon>Eukaryota</taxon>
        <taxon>Metazoa</taxon>
        <taxon>Chordata</taxon>
        <taxon>Craniata</taxon>
        <taxon>Vertebrata</taxon>
        <taxon>Euteleostomi</taxon>
        <taxon>Mammalia</taxon>
        <taxon>Eutheria</taxon>
        <taxon>Laurasiatheria</taxon>
        <taxon>Artiodactyla</taxon>
        <taxon>Tylopoda</taxon>
        <taxon>Camelidae</taxon>
        <taxon>Camelus</taxon>
    </lineage>
</organism>
<accession>A0A8B8TPY8</accession>
<gene>
    <name evidence="3" type="primary">LOC116666104</name>
</gene>
<dbReference type="KEGG" id="cfr:116666104"/>